<dbReference type="PROSITE" id="PS01156">
    <property type="entry name" value="TONB_DEPENDENT_REC_2"/>
    <property type="match status" value="1"/>
</dbReference>
<feature type="signal peptide" evidence="16">
    <location>
        <begin position="1"/>
        <end position="24"/>
    </location>
</feature>
<feature type="region of interest" description="Disordered" evidence="15">
    <location>
        <begin position="23"/>
        <end position="65"/>
    </location>
</feature>
<dbReference type="PANTHER" id="PTHR32552:SF81">
    <property type="entry name" value="TONB-DEPENDENT OUTER MEMBRANE RECEPTOR"/>
    <property type="match status" value="1"/>
</dbReference>
<evidence type="ECO:0000256" key="10">
    <source>
        <dbReference type="ARBA" id="ARBA00023136"/>
    </source>
</evidence>
<reference evidence="20" key="1">
    <citation type="submission" date="2017-09" db="EMBL/GenBank/DDBJ databases">
        <authorList>
            <person name="Feng G."/>
            <person name="Zhu H."/>
        </authorList>
    </citation>
    <scope>NUCLEOTIDE SEQUENCE [LARGE SCALE GENOMIC DNA]</scope>
    <source>
        <strain evidence="20">1PNM-20</strain>
    </source>
</reference>
<evidence type="ECO:0000256" key="11">
    <source>
        <dbReference type="ARBA" id="ARBA00023237"/>
    </source>
</evidence>
<feature type="chain" id="PRO_5012878246" description="TonB-dependent receptor" evidence="16">
    <location>
        <begin position="25"/>
        <end position="779"/>
    </location>
</feature>
<dbReference type="PANTHER" id="PTHR32552">
    <property type="entry name" value="FERRICHROME IRON RECEPTOR-RELATED"/>
    <property type="match status" value="1"/>
</dbReference>
<dbReference type="InterPro" id="IPR000531">
    <property type="entry name" value="Beta-barrel_TonB"/>
</dbReference>
<keyword evidence="9 14" id="KW-0798">TonB box</keyword>
<name>A0A2A2SC42_9SPHN</name>
<evidence type="ECO:0000256" key="15">
    <source>
        <dbReference type="SAM" id="MobiDB-lite"/>
    </source>
</evidence>
<evidence type="ECO:0000256" key="12">
    <source>
        <dbReference type="PROSITE-ProRule" id="PRU01360"/>
    </source>
</evidence>
<evidence type="ECO:0000259" key="18">
    <source>
        <dbReference type="Pfam" id="PF07715"/>
    </source>
</evidence>
<evidence type="ECO:0000256" key="3">
    <source>
        <dbReference type="ARBA" id="ARBA00022452"/>
    </source>
</evidence>
<feature type="compositionally biased region" description="Low complexity" evidence="15">
    <location>
        <begin position="34"/>
        <end position="44"/>
    </location>
</feature>
<evidence type="ECO:0000256" key="9">
    <source>
        <dbReference type="ARBA" id="ARBA00023077"/>
    </source>
</evidence>
<evidence type="ECO:0000256" key="1">
    <source>
        <dbReference type="ARBA" id="ARBA00004571"/>
    </source>
</evidence>
<dbReference type="Pfam" id="PF00593">
    <property type="entry name" value="TonB_dep_Rec_b-barrel"/>
    <property type="match status" value="1"/>
</dbReference>
<dbReference type="Proteomes" id="UP000218151">
    <property type="component" value="Unassembled WGS sequence"/>
</dbReference>
<keyword evidence="6 16" id="KW-0732">Signal</keyword>
<evidence type="ECO:0000313" key="19">
    <source>
        <dbReference type="EMBL" id="PAX06765.1"/>
    </source>
</evidence>
<evidence type="ECO:0000256" key="2">
    <source>
        <dbReference type="ARBA" id="ARBA00022448"/>
    </source>
</evidence>
<dbReference type="InterPro" id="IPR036942">
    <property type="entry name" value="Beta-barrel_TonB_sf"/>
</dbReference>
<sequence>MTAASSRLRAPLLATTLFAAPALAQTAPPPQDPPVAGAPGTAAPSQAADAVSQPTERQVAPDGPEGIADIVVTAERRETSLQETPVAVTAVTSGALEAQGVRNLNELGSLVPNLTATTGPQGSADANFFVRGVGQFDFIATNDPGVGVYVDGVYLGRTVGALIDASNVERVEVLRGPQGTLFGRNTLGGAVSVTSRAPALGELQSFVRGTYGSRERFEVDGSVNLPLGEQAALRVSGFAREQDGWARRAFDGARFGRVERYGGQAALFLQATPELSFDIKADYSNDRSNLAPSVLRAFAPLPFFPADIGADVQGDDFYRIFASNQTESRNRIYGFSATIAYEMGPATLKSISAYRNLDAFSTSDPDGTGYRLYDQVVPTRQDQFSQELQLAGETPNGRFEYVAGLYYFNERVRQTLDLCFAPITPRPAARFNQCNFWSQNNDQTTNSYAAFGQMRLNLTDQFSVTLGGRYTVEDKENVTTQLFDFRPAGFSPAPGVVVPGFVAPIVTRLPGELDFEKFTPKVGAEWKPSDDLLIFASYAEGFRSGGFNGRLVVPAPAIPTYEPDTNEAFELGLKSDLFDRRLRFNVTGFYSTYKGIQQTISDPVVQFRVANAGEARLYGFEAEVTALPVKSLLINGALGYTNSSFRRRDGQNGPVDPSTGIAFGNRLPFAPEWTASGGIEYAFDLGGGKLTPRGDVRYQSRTFFSPFNLPLEQQEGYALFSARVTFTDASDRFSIAVFGDNLTDEEYYTFGQNALGAQGVAYSYLGRPREYGVTASLKF</sequence>
<evidence type="ECO:0000256" key="16">
    <source>
        <dbReference type="SAM" id="SignalP"/>
    </source>
</evidence>
<evidence type="ECO:0000256" key="5">
    <source>
        <dbReference type="ARBA" id="ARBA00022692"/>
    </source>
</evidence>
<feature type="domain" description="TonB-dependent receptor-like beta-barrel" evidence="17">
    <location>
        <begin position="302"/>
        <end position="742"/>
    </location>
</feature>
<evidence type="ECO:0000259" key="17">
    <source>
        <dbReference type="Pfam" id="PF00593"/>
    </source>
</evidence>
<dbReference type="InterPro" id="IPR039426">
    <property type="entry name" value="TonB-dep_rcpt-like"/>
</dbReference>
<keyword evidence="8" id="KW-0406">Ion transport</keyword>
<proteinExistence type="inferred from homology"/>
<keyword evidence="2 12" id="KW-0813">Transport</keyword>
<keyword evidence="3 12" id="KW-1134">Transmembrane beta strand</keyword>
<organism evidence="19 20">
    <name type="scientific">Sphingomonas lenta</name>
    <dbReference type="NCBI Taxonomy" id="1141887"/>
    <lineage>
        <taxon>Bacteria</taxon>
        <taxon>Pseudomonadati</taxon>
        <taxon>Pseudomonadota</taxon>
        <taxon>Alphaproteobacteria</taxon>
        <taxon>Sphingomonadales</taxon>
        <taxon>Sphingomonadaceae</taxon>
        <taxon>Sphingomonas</taxon>
    </lineage>
</organism>
<dbReference type="RefSeq" id="WP_095999510.1">
    <property type="nucleotide sequence ID" value="NZ_NSLI01000005.1"/>
</dbReference>
<feature type="short sequence motif" description="TonB C-terminal box" evidence="13">
    <location>
        <begin position="762"/>
        <end position="779"/>
    </location>
</feature>
<dbReference type="OrthoDB" id="9760333at2"/>
<dbReference type="Pfam" id="PF07715">
    <property type="entry name" value="Plug"/>
    <property type="match status" value="1"/>
</dbReference>
<keyword evidence="11 12" id="KW-0998">Cell outer membrane</keyword>
<dbReference type="GO" id="GO:0009279">
    <property type="term" value="C:cell outer membrane"/>
    <property type="evidence" value="ECO:0007669"/>
    <property type="project" value="UniProtKB-SubCell"/>
</dbReference>
<evidence type="ECO:0000313" key="20">
    <source>
        <dbReference type="Proteomes" id="UP000218151"/>
    </source>
</evidence>
<evidence type="ECO:0008006" key="21">
    <source>
        <dbReference type="Google" id="ProtNLM"/>
    </source>
</evidence>
<feature type="domain" description="TonB-dependent receptor plug" evidence="18">
    <location>
        <begin position="81"/>
        <end position="190"/>
    </location>
</feature>
<comment type="similarity">
    <text evidence="12 14">Belongs to the TonB-dependent receptor family.</text>
</comment>
<comment type="subcellular location">
    <subcellularLocation>
        <location evidence="1 12">Cell outer membrane</location>
        <topology evidence="1 12">Multi-pass membrane protein</topology>
    </subcellularLocation>
</comment>
<evidence type="ECO:0000256" key="6">
    <source>
        <dbReference type="ARBA" id="ARBA00022729"/>
    </source>
</evidence>
<evidence type="ECO:0000256" key="8">
    <source>
        <dbReference type="ARBA" id="ARBA00023065"/>
    </source>
</evidence>
<dbReference type="InterPro" id="IPR012910">
    <property type="entry name" value="Plug_dom"/>
</dbReference>
<evidence type="ECO:0000256" key="7">
    <source>
        <dbReference type="ARBA" id="ARBA00023004"/>
    </source>
</evidence>
<dbReference type="AlphaFoldDB" id="A0A2A2SC42"/>
<keyword evidence="20" id="KW-1185">Reference proteome</keyword>
<keyword evidence="7" id="KW-0408">Iron</keyword>
<dbReference type="EMBL" id="NSLI01000005">
    <property type="protein sequence ID" value="PAX06765.1"/>
    <property type="molecule type" value="Genomic_DNA"/>
</dbReference>
<dbReference type="InterPro" id="IPR010917">
    <property type="entry name" value="TonB_rcpt_CS"/>
</dbReference>
<dbReference type="PROSITE" id="PS52016">
    <property type="entry name" value="TONB_DEPENDENT_REC_3"/>
    <property type="match status" value="1"/>
</dbReference>
<comment type="caution">
    <text evidence="19">The sequence shown here is derived from an EMBL/GenBank/DDBJ whole genome shotgun (WGS) entry which is preliminary data.</text>
</comment>
<dbReference type="SUPFAM" id="SSF56935">
    <property type="entry name" value="Porins"/>
    <property type="match status" value="1"/>
</dbReference>
<dbReference type="CDD" id="cd01347">
    <property type="entry name" value="ligand_gated_channel"/>
    <property type="match status" value="1"/>
</dbReference>
<evidence type="ECO:0000256" key="4">
    <source>
        <dbReference type="ARBA" id="ARBA00022496"/>
    </source>
</evidence>
<keyword evidence="5 12" id="KW-0812">Transmembrane</keyword>
<dbReference type="Gene3D" id="2.40.170.20">
    <property type="entry name" value="TonB-dependent receptor, beta-barrel domain"/>
    <property type="match status" value="1"/>
</dbReference>
<accession>A0A2A2SC42</accession>
<keyword evidence="10 12" id="KW-0472">Membrane</keyword>
<evidence type="ECO:0000256" key="14">
    <source>
        <dbReference type="RuleBase" id="RU003357"/>
    </source>
</evidence>
<dbReference type="GO" id="GO:0006826">
    <property type="term" value="P:iron ion transport"/>
    <property type="evidence" value="ECO:0007669"/>
    <property type="project" value="UniProtKB-KW"/>
</dbReference>
<keyword evidence="4" id="KW-0410">Iron transport</keyword>
<evidence type="ECO:0000256" key="13">
    <source>
        <dbReference type="PROSITE-ProRule" id="PRU10144"/>
    </source>
</evidence>
<gene>
    <name evidence="19" type="ORF">CKY28_16735</name>
</gene>
<protein>
    <recommendedName>
        <fullName evidence="21">TonB-dependent receptor</fullName>
    </recommendedName>
</protein>